<feature type="domain" description="EAL" evidence="4">
    <location>
        <begin position="581"/>
        <end position="847"/>
    </location>
</feature>
<dbReference type="PROSITE" id="PS50112">
    <property type="entry name" value="PAS"/>
    <property type="match status" value="1"/>
</dbReference>
<feature type="modified residue" description="4-aspartylphosphate" evidence="1">
    <location>
        <position position="195"/>
    </location>
</feature>
<dbReference type="SMART" id="SM00448">
    <property type="entry name" value="REC"/>
    <property type="match status" value="1"/>
</dbReference>
<evidence type="ECO:0000313" key="7">
    <source>
        <dbReference type="Proteomes" id="UP000179076"/>
    </source>
</evidence>
<evidence type="ECO:0008006" key="8">
    <source>
        <dbReference type="Google" id="ProtNLM"/>
    </source>
</evidence>
<dbReference type="Gene3D" id="3.40.50.2300">
    <property type="match status" value="1"/>
</dbReference>
<dbReference type="PANTHER" id="PTHR44757">
    <property type="entry name" value="DIGUANYLATE CYCLASE DGCP"/>
    <property type="match status" value="1"/>
</dbReference>
<dbReference type="InterPro" id="IPR011006">
    <property type="entry name" value="CheY-like_superfamily"/>
</dbReference>
<dbReference type="NCBIfam" id="TIGR00229">
    <property type="entry name" value="sensory_box"/>
    <property type="match status" value="1"/>
</dbReference>
<proteinExistence type="predicted"/>
<gene>
    <name evidence="6" type="ORF">A2W18_06615</name>
</gene>
<dbReference type="InterPro" id="IPR013767">
    <property type="entry name" value="PAS_fold"/>
</dbReference>
<evidence type="ECO:0000259" key="4">
    <source>
        <dbReference type="PROSITE" id="PS50883"/>
    </source>
</evidence>
<dbReference type="CDD" id="cd00156">
    <property type="entry name" value="REC"/>
    <property type="match status" value="1"/>
</dbReference>
<dbReference type="SMART" id="SM00052">
    <property type="entry name" value="EAL"/>
    <property type="match status" value="1"/>
</dbReference>
<protein>
    <recommendedName>
        <fullName evidence="8">Two-component system response regulator</fullName>
    </recommendedName>
</protein>
<dbReference type="PROSITE" id="PS50883">
    <property type="entry name" value="EAL"/>
    <property type="match status" value="1"/>
</dbReference>
<dbReference type="InterPro" id="IPR035965">
    <property type="entry name" value="PAS-like_dom_sf"/>
</dbReference>
<dbReference type="SUPFAM" id="SSF141868">
    <property type="entry name" value="EAL domain-like"/>
    <property type="match status" value="1"/>
</dbReference>
<dbReference type="InterPro" id="IPR001633">
    <property type="entry name" value="EAL_dom"/>
</dbReference>
<dbReference type="CDD" id="cd01948">
    <property type="entry name" value="EAL"/>
    <property type="match status" value="1"/>
</dbReference>
<organism evidence="6 7">
    <name type="scientific">Candidatus Muproteobacteria bacterium RBG_16_60_9</name>
    <dbReference type="NCBI Taxonomy" id="1817755"/>
    <lineage>
        <taxon>Bacteria</taxon>
        <taxon>Pseudomonadati</taxon>
        <taxon>Pseudomonadota</taxon>
        <taxon>Candidatus Muproteobacteria</taxon>
    </lineage>
</organism>
<evidence type="ECO:0000256" key="1">
    <source>
        <dbReference type="PROSITE-ProRule" id="PRU00169"/>
    </source>
</evidence>
<dbReference type="Pfam" id="PF00563">
    <property type="entry name" value="EAL"/>
    <property type="match status" value="1"/>
</dbReference>
<evidence type="ECO:0000259" key="2">
    <source>
        <dbReference type="PROSITE" id="PS50110"/>
    </source>
</evidence>
<dbReference type="Gene3D" id="3.30.450.20">
    <property type="entry name" value="PAS domain"/>
    <property type="match status" value="1"/>
</dbReference>
<dbReference type="InterPro" id="IPR052155">
    <property type="entry name" value="Biofilm_reg_signaling"/>
</dbReference>
<dbReference type="NCBIfam" id="TIGR00254">
    <property type="entry name" value="GGDEF"/>
    <property type="match status" value="1"/>
</dbReference>
<dbReference type="Pfam" id="PF00072">
    <property type="entry name" value="Response_reg"/>
    <property type="match status" value="1"/>
</dbReference>
<dbReference type="InterPro" id="IPR000160">
    <property type="entry name" value="GGDEF_dom"/>
</dbReference>
<feature type="domain" description="Response regulatory" evidence="2">
    <location>
        <begin position="146"/>
        <end position="262"/>
    </location>
</feature>
<dbReference type="SMART" id="SM00267">
    <property type="entry name" value="GGDEF"/>
    <property type="match status" value="1"/>
</dbReference>
<dbReference type="PROSITE" id="PS50887">
    <property type="entry name" value="GGDEF"/>
    <property type="match status" value="1"/>
</dbReference>
<dbReference type="SUPFAM" id="SSF55785">
    <property type="entry name" value="PYP-like sensor domain (PAS domain)"/>
    <property type="match status" value="1"/>
</dbReference>
<dbReference type="InterPro" id="IPR035919">
    <property type="entry name" value="EAL_sf"/>
</dbReference>
<evidence type="ECO:0000259" key="5">
    <source>
        <dbReference type="PROSITE" id="PS50887"/>
    </source>
</evidence>
<reference evidence="6 7" key="1">
    <citation type="journal article" date="2016" name="Nat. Commun.">
        <title>Thousands of microbial genomes shed light on interconnected biogeochemical processes in an aquifer system.</title>
        <authorList>
            <person name="Anantharaman K."/>
            <person name="Brown C.T."/>
            <person name="Hug L.A."/>
            <person name="Sharon I."/>
            <person name="Castelle C.J."/>
            <person name="Probst A.J."/>
            <person name="Thomas B.C."/>
            <person name="Singh A."/>
            <person name="Wilkins M.J."/>
            <person name="Karaoz U."/>
            <person name="Brodie E.L."/>
            <person name="Williams K.H."/>
            <person name="Hubbard S.S."/>
            <person name="Banfield J.F."/>
        </authorList>
    </citation>
    <scope>NUCLEOTIDE SEQUENCE [LARGE SCALE GENOMIC DNA]</scope>
</reference>
<dbReference type="EMBL" id="MFSP01000115">
    <property type="protein sequence ID" value="OGI64929.1"/>
    <property type="molecule type" value="Genomic_DNA"/>
</dbReference>
<dbReference type="SUPFAM" id="SSF52172">
    <property type="entry name" value="CheY-like"/>
    <property type="match status" value="1"/>
</dbReference>
<keyword evidence="1" id="KW-0597">Phosphoprotein</keyword>
<feature type="domain" description="PAS" evidence="3">
    <location>
        <begin position="274"/>
        <end position="315"/>
    </location>
</feature>
<dbReference type="PANTHER" id="PTHR44757:SF2">
    <property type="entry name" value="BIOFILM ARCHITECTURE MAINTENANCE PROTEIN MBAA"/>
    <property type="match status" value="1"/>
</dbReference>
<dbReference type="SMART" id="SM00091">
    <property type="entry name" value="PAS"/>
    <property type="match status" value="1"/>
</dbReference>
<dbReference type="PROSITE" id="PS50110">
    <property type="entry name" value="RESPONSE_REGULATORY"/>
    <property type="match status" value="1"/>
</dbReference>
<evidence type="ECO:0000313" key="6">
    <source>
        <dbReference type="EMBL" id="OGI64929.1"/>
    </source>
</evidence>
<dbReference type="Gene3D" id="3.30.70.270">
    <property type="match status" value="1"/>
</dbReference>
<evidence type="ECO:0000259" key="3">
    <source>
        <dbReference type="PROSITE" id="PS50112"/>
    </source>
</evidence>
<sequence length="847" mass="93081">MAQESSGYEWALVVEPSATLRRALQRSLAAGPYRIVATASYEDGLRELNESAGTRAPAAVLLGFPLQTTQASEALLADLHQPKCSGVAVIVLAHAAIAAALDLVARRPRAALLLWEDCAGSLHSLKRLTAPTATPVRRAAVRDHIRVLFVDDARTVREGYQRLLERHGYAVATAASMSEAMALAIAQPFDLAIVDYYMPGGNGDELCRQLHADSRTAEITTAVITGTYLDQIIRDSLDAGATECMFKSESTELFIARIAAMARGVRAKKAIDAEHQRLAGILASVGDGVYGVNQAGQITFINPAARDILGLAESQNAIGASAHTLFHYAAEDGSPNPQDTCFLQQAYAIGDELRGWDTVFWTQAGRSVPVECTVFPLRVKEQLEGSVVAFRNVSDRRELERELVWQVNHDTVTRLCNRNYFERALEAEVSRLKRSEERSALLYLDLDRFKYINDTAGHAAGDRLLLEVGNQLQTRLREADTLARLGGDEFAIILRNVNDDGVRAAADGFREVLEQLNFAYRDKHYKINGSIGVALIDSDSLSPGEVLANADIACHIAKSRGRNNTHLYRAESDEKTAMQFELGWSVRLQDALKDDSFALVFQPILPLPALAAGNLPAERGRVWQDYTDASAALERHYEVLVRFSERGGALVTPAAFLPSAERFGLMPQLDAWILAHALAKLGQLHRAGQRVTFTINLSSQTIDADQLVPLFKRNLTEHAIDPRFVIFEITETSAIANVPAAKRLIDEMRDIGCRFALDDFGSGFSSLYHLKHLPVDFIKIDGQFVQDMVTDPIDRTIVTSINDIAHSLGKQTVAEFVESREILTMLCQSGIDFGQGHYIASPHTEPQ</sequence>
<dbReference type="CDD" id="cd01949">
    <property type="entry name" value="GGDEF"/>
    <property type="match status" value="1"/>
</dbReference>
<dbReference type="GO" id="GO:0000160">
    <property type="term" value="P:phosphorelay signal transduction system"/>
    <property type="evidence" value="ECO:0007669"/>
    <property type="project" value="InterPro"/>
</dbReference>
<dbReference type="SUPFAM" id="SSF55073">
    <property type="entry name" value="Nucleotide cyclase"/>
    <property type="match status" value="1"/>
</dbReference>
<dbReference type="Pfam" id="PF00989">
    <property type="entry name" value="PAS"/>
    <property type="match status" value="1"/>
</dbReference>
<dbReference type="InterPro" id="IPR001789">
    <property type="entry name" value="Sig_transdc_resp-reg_receiver"/>
</dbReference>
<dbReference type="InterPro" id="IPR000014">
    <property type="entry name" value="PAS"/>
</dbReference>
<comment type="caution">
    <text evidence="6">The sequence shown here is derived from an EMBL/GenBank/DDBJ whole genome shotgun (WGS) entry which is preliminary data.</text>
</comment>
<dbReference type="Pfam" id="PF00990">
    <property type="entry name" value="GGDEF"/>
    <property type="match status" value="1"/>
</dbReference>
<name>A0A1F6V5X5_9PROT</name>
<dbReference type="CDD" id="cd00130">
    <property type="entry name" value="PAS"/>
    <property type="match status" value="1"/>
</dbReference>
<dbReference type="Proteomes" id="UP000179076">
    <property type="component" value="Unassembled WGS sequence"/>
</dbReference>
<dbReference type="Gene3D" id="3.20.20.450">
    <property type="entry name" value="EAL domain"/>
    <property type="match status" value="1"/>
</dbReference>
<feature type="domain" description="GGDEF" evidence="5">
    <location>
        <begin position="437"/>
        <end position="570"/>
    </location>
</feature>
<dbReference type="InterPro" id="IPR029787">
    <property type="entry name" value="Nucleotide_cyclase"/>
</dbReference>
<dbReference type="AlphaFoldDB" id="A0A1F6V5X5"/>
<dbReference type="GO" id="GO:0006355">
    <property type="term" value="P:regulation of DNA-templated transcription"/>
    <property type="evidence" value="ECO:0007669"/>
    <property type="project" value="InterPro"/>
</dbReference>
<accession>A0A1F6V5X5</accession>
<dbReference type="InterPro" id="IPR043128">
    <property type="entry name" value="Rev_trsase/Diguanyl_cyclase"/>
</dbReference>